<dbReference type="GO" id="GO:0005669">
    <property type="term" value="C:transcription factor TFIID complex"/>
    <property type="evidence" value="ECO:0007669"/>
    <property type="project" value="InterPro"/>
</dbReference>
<feature type="compositionally biased region" description="Low complexity" evidence="1">
    <location>
        <begin position="421"/>
        <end position="439"/>
    </location>
</feature>
<feature type="compositionally biased region" description="Low complexity" evidence="1">
    <location>
        <begin position="1209"/>
        <end position="1221"/>
    </location>
</feature>
<feature type="domain" description="Aminopeptidase N-like N-terminal" evidence="2">
    <location>
        <begin position="32"/>
        <end position="227"/>
    </location>
</feature>
<dbReference type="OrthoDB" id="308861at2759"/>
<dbReference type="GO" id="GO:0000976">
    <property type="term" value="F:transcription cis-regulatory region binding"/>
    <property type="evidence" value="ECO:0007669"/>
    <property type="project" value="TreeGrafter"/>
</dbReference>
<dbReference type="InterPro" id="IPR037813">
    <property type="entry name" value="TAF2"/>
</dbReference>
<feature type="domain" description="Transcription initiation factor TFIID subunit 2 TPR repeats" evidence="4">
    <location>
        <begin position="688"/>
        <end position="1050"/>
    </location>
</feature>
<comment type="caution">
    <text evidence="5">The sequence shown here is derived from an EMBL/GenBank/DDBJ whole genome shotgun (WGS) entry which is preliminary data.</text>
</comment>
<dbReference type="AlphaFoldDB" id="A0A8J2PU62"/>
<dbReference type="InterPro" id="IPR057345">
    <property type="entry name" value="Ig-like_TAF2"/>
</dbReference>
<reference evidence="5" key="1">
    <citation type="submission" date="2021-06" db="EMBL/GenBank/DDBJ databases">
        <authorList>
            <person name="Hodson N. C."/>
            <person name="Mongue J. A."/>
            <person name="Jaron S. K."/>
        </authorList>
    </citation>
    <scope>NUCLEOTIDE SEQUENCE</scope>
</reference>
<dbReference type="PANTHER" id="PTHR15137:SF9">
    <property type="entry name" value="TRANSCRIPTION INITIATION FACTOR TFIID SUBUNIT 2"/>
    <property type="match status" value="1"/>
</dbReference>
<evidence type="ECO:0000313" key="6">
    <source>
        <dbReference type="Proteomes" id="UP000708208"/>
    </source>
</evidence>
<keyword evidence="6" id="KW-1185">Reference proteome</keyword>
<dbReference type="Pfam" id="PF25577">
    <property type="entry name" value="TPR_TAF2_C"/>
    <property type="match status" value="1"/>
</dbReference>
<evidence type="ECO:0000256" key="1">
    <source>
        <dbReference type="SAM" id="MobiDB-lite"/>
    </source>
</evidence>
<evidence type="ECO:0000259" key="2">
    <source>
        <dbReference type="Pfam" id="PF17900"/>
    </source>
</evidence>
<feature type="region of interest" description="Disordered" evidence="1">
    <location>
        <begin position="1074"/>
        <end position="1221"/>
    </location>
</feature>
<evidence type="ECO:0000259" key="3">
    <source>
        <dbReference type="Pfam" id="PF25316"/>
    </source>
</evidence>
<dbReference type="CDD" id="cd09839">
    <property type="entry name" value="M1_like_TAF2"/>
    <property type="match status" value="1"/>
</dbReference>
<dbReference type="Proteomes" id="UP000708208">
    <property type="component" value="Unassembled WGS sequence"/>
</dbReference>
<evidence type="ECO:0008006" key="7">
    <source>
        <dbReference type="Google" id="ProtNLM"/>
    </source>
</evidence>
<dbReference type="InterPro" id="IPR045357">
    <property type="entry name" value="Aminopeptidase_N-like_N"/>
</dbReference>
<dbReference type="GO" id="GO:0003682">
    <property type="term" value="F:chromatin binding"/>
    <property type="evidence" value="ECO:0007669"/>
    <property type="project" value="TreeGrafter"/>
</dbReference>
<dbReference type="EMBL" id="CAJVCH010571390">
    <property type="protein sequence ID" value="CAG7837390.1"/>
    <property type="molecule type" value="Genomic_DNA"/>
</dbReference>
<name>A0A8J2PU62_9HEXA</name>
<dbReference type="PANTHER" id="PTHR15137">
    <property type="entry name" value="TRANSCRIPTION INITIATION FACTOR TFIID"/>
    <property type="match status" value="1"/>
</dbReference>
<feature type="compositionally biased region" description="Basic and acidic residues" evidence="1">
    <location>
        <begin position="1120"/>
        <end position="1152"/>
    </location>
</feature>
<dbReference type="InterPro" id="IPR057991">
    <property type="entry name" value="TPR_TAF2_C"/>
</dbReference>
<dbReference type="GO" id="GO:0016251">
    <property type="term" value="F:RNA polymerase II general transcription initiation factor activity"/>
    <property type="evidence" value="ECO:0007669"/>
    <property type="project" value="TreeGrafter"/>
</dbReference>
<feature type="compositionally biased region" description="Basic residues" evidence="1">
    <location>
        <begin position="1164"/>
        <end position="1201"/>
    </location>
</feature>
<feature type="region of interest" description="Disordered" evidence="1">
    <location>
        <begin position="421"/>
        <end position="449"/>
    </location>
</feature>
<sequence>MRRNKFEKTPEEVRPYKLTDQIVSLVGISLQQKNIIGMVKMTIVPKKPNLKNVKINAKQCKIFKVVVNDSFEASFSYYDLSLEISPNDATTNLYSLEHFSNDHRNAVLESDPDAGGGEVVIRLPAEASHLIVEGRPFRLTIEYSVENPQGGIHFFVPEDPNSTERAHMFTTRYENSSRLWFPCIDSFSEVCTWTLEFTVDENLTAVSCGDLVEIVQSSDGSRKKTYHYYLSVPTAAPNIGLAVGPFEIYVDPNMHEVVHFCLPGLMHLLRWTSRFLYEVFEFYEESLAARFPYSCFKNVYCSQTYQEMTSYASMCILDTNLLHTSAIVDQTYITRRFSALSIAEQFYSCFISMQHSADAWLSKGISNYLCGLYLKKFFGNNEYRHWIHSELQDVIRYEQQHGGIILDPSMLHHLSSLKHSGLGNSNSNSSSNLRPPSNNQGGEGGHFFSLQNPQTVSPEYMVYYAKKAHLVIRMLEHRIGNQLLLQVLNKQLSLASIYITQTQQSGMGLISPAQITPNPGTLTASTSGPGTNPTNPMLISTTSFTRAIFTVTGKDMTVFMDQWVRQGGHVRFHMAFIFNRKRNTVELELKQECTQQLGVRKYVGPLTVALQELDGTFKHVLQIEGTHSKADIVCHSKSRRQKKKKIPLCTGEEVDMDLTTMDADSPVLWIRLDPEMTLIRAVDARQPDFQWQYQLRHERDVTAQIEAIWALEAYPTPQTRLALTDLIENEQIYYKVRCQACHCLAKVANAMVSSWTGPPAMLNIFRKFFGSFSCPQVVKHNDFSNLQHYFLQKTIPVAMATLRNTHGICPAEVIKFLLDLFKYNDNSKNRLSDNYYRAALITALGNTITPVVSYSQVGADVTAESLSSDTRSIMEEITRCLNLEKMLHSYKYTVTVECLRALRKLQKFSHIPNSVDIFRTYAVHNQFYDVRIAALEALVDYTKTDGVLGDADYLMNIIESDPHPRMRHELCQLIVTSLTEKQGERRKNKSPFHHRTTALRLWRKFNYECSIDARLRCSLVDLYYVLFGTRKPICLLDEDQQVMTDMAVNEPSSRRKSPLTTREGIEEFKKDIVDIGEPEPPKMVSAKVLSSKRESMASDNSGELPESLDTSLPTSFEPGMFKKDKDRDRDRDGKDREVSEGEKDKDRVRERDKDDEDNTDQPPHKKHHHHHHNKVKKKKEKKKKHKHKHKHRHSHEHKKPKAPKEETLSSASSASNSPSHI</sequence>
<gene>
    <name evidence="5" type="ORF">AFUS01_LOCUS46512</name>
</gene>
<evidence type="ECO:0000313" key="5">
    <source>
        <dbReference type="EMBL" id="CAG7837390.1"/>
    </source>
</evidence>
<accession>A0A8J2PU62</accession>
<feature type="domain" description="Transcription initiation factor TFIID subunit 2 Ig-like" evidence="3">
    <location>
        <begin position="568"/>
        <end position="687"/>
    </location>
</feature>
<protein>
    <recommendedName>
        <fullName evidence="7">Transcription initiation factor TFIID subunit 2</fullName>
    </recommendedName>
</protein>
<evidence type="ECO:0000259" key="4">
    <source>
        <dbReference type="Pfam" id="PF25577"/>
    </source>
</evidence>
<dbReference type="Pfam" id="PF25316">
    <property type="entry name" value="TAF2_3rd"/>
    <property type="match status" value="1"/>
</dbReference>
<dbReference type="Pfam" id="PF17900">
    <property type="entry name" value="Peptidase_M1_N"/>
    <property type="match status" value="1"/>
</dbReference>
<dbReference type="GO" id="GO:0006367">
    <property type="term" value="P:transcription initiation at RNA polymerase II promoter"/>
    <property type="evidence" value="ECO:0007669"/>
    <property type="project" value="TreeGrafter"/>
</dbReference>
<proteinExistence type="predicted"/>
<organism evidence="5 6">
    <name type="scientific">Allacma fusca</name>
    <dbReference type="NCBI Taxonomy" id="39272"/>
    <lineage>
        <taxon>Eukaryota</taxon>
        <taxon>Metazoa</taxon>
        <taxon>Ecdysozoa</taxon>
        <taxon>Arthropoda</taxon>
        <taxon>Hexapoda</taxon>
        <taxon>Collembola</taxon>
        <taxon>Symphypleona</taxon>
        <taxon>Sminthuridae</taxon>
        <taxon>Allacma</taxon>
    </lineage>
</organism>